<reference evidence="2" key="1">
    <citation type="submission" date="2016-10" db="EMBL/GenBank/DDBJ databases">
        <authorList>
            <person name="Varghese N."/>
            <person name="Submissions S."/>
        </authorList>
    </citation>
    <scope>NUCLEOTIDE SEQUENCE [LARGE SCALE GENOMIC DNA]</scope>
    <source>
        <strain evidence="2">DSM 26542</strain>
    </source>
</reference>
<dbReference type="STRING" id="1150112.SAMN04487893_11936"/>
<evidence type="ECO:0000313" key="1">
    <source>
        <dbReference type="EMBL" id="SFJ85798.1"/>
    </source>
</evidence>
<organism evidence="1 2">
    <name type="scientific">Myroides guanonis</name>
    <dbReference type="NCBI Taxonomy" id="1150112"/>
    <lineage>
        <taxon>Bacteria</taxon>
        <taxon>Pseudomonadati</taxon>
        <taxon>Bacteroidota</taxon>
        <taxon>Flavobacteriia</taxon>
        <taxon>Flavobacteriales</taxon>
        <taxon>Flavobacteriaceae</taxon>
        <taxon>Myroides</taxon>
    </lineage>
</organism>
<accession>A0A1I3UR26</accession>
<dbReference type="OrthoDB" id="9791538at2"/>
<dbReference type="AlphaFoldDB" id="A0A1I3UR26"/>
<dbReference type="EMBL" id="FORU01000019">
    <property type="protein sequence ID" value="SFJ85798.1"/>
    <property type="molecule type" value="Genomic_DNA"/>
</dbReference>
<dbReference type="RefSeq" id="WP_090681254.1">
    <property type="nucleotide sequence ID" value="NZ_FORU01000019.1"/>
</dbReference>
<name>A0A1I3UR26_9FLAO</name>
<evidence type="ECO:0000313" key="2">
    <source>
        <dbReference type="Proteomes" id="UP000243887"/>
    </source>
</evidence>
<keyword evidence="2" id="KW-1185">Reference proteome</keyword>
<dbReference type="Proteomes" id="UP000243887">
    <property type="component" value="Unassembled WGS sequence"/>
</dbReference>
<evidence type="ECO:0008006" key="3">
    <source>
        <dbReference type="Google" id="ProtNLM"/>
    </source>
</evidence>
<protein>
    <recommendedName>
        <fullName evidence="3">OsmC-like protein</fullName>
    </recommendedName>
</protein>
<sequence length="148" mass="16326">MKNDVVKVLGFTTRDTQFALRTATTSLTIGLLADVSKEVGTAEEYELAKLAVSIHAVGNQLGLALGLNLKSIQIEVLGELATNETEVADKQIFKKVDIVVKPSSERSIVALKQWMDELKKRSAVFIDFHQKVPTILTLVKEYEQVKVA</sequence>
<proteinExistence type="predicted"/>
<gene>
    <name evidence="1" type="ORF">SAMN04487893_11936</name>
</gene>